<feature type="binding site" evidence="2">
    <location>
        <position position="59"/>
    </location>
    <ligand>
        <name>substrate</name>
    </ligand>
</feature>
<feature type="binding site" evidence="2">
    <location>
        <begin position="84"/>
        <end position="87"/>
    </location>
    <ligand>
        <name>substrate</name>
    </ligand>
</feature>
<protein>
    <submittedName>
        <fullName evidence="3">Phosphoglycerate kinase</fullName>
    </submittedName>
</protein>
<dbReference type="PANTHER" id="PTHR48100">
    <property type="entry name" value="BROAD-SPECIFICITY PHOSPHATASE YOR283W-RELATED"/>
    <property type="match status" value="1"/>
</dbReference>
<dbReference type="AlphaFoldDB" id="A0A0D7WWB3"/>
<dbReference type="PATRIC" id="fig|159743.3.peg.5287"/>
<dbReference type="Proteomes" id="UP000032534">
    <property type="component" value="Unassembled WGS sequence"/>
</dbReference>
<reference evidence="3 4" key="1">
    <citation type="submission" date="2014-11" db="EMBL/GenBank/DDBJ databases">
        <title>Draft Genome Sequences of Paenibacillus polymyxa NRRL B-30509 and Paenibacillus terrae NRRL B-30644, Strains from a Poultry Environment that Produce Tridecaptin A and Paenicidins.</title>
        <authorList>
            <person name="van Belkum M.J."/>
            <person name="Lohans C.T."/>
            <person name="Vederas J.C."/>
        </authorList>
    </citation>
    <scope>NUCLEOTIDE SEQUENCE [LARGE SCALE GENOMIC DNA]</scope>
    <source>
        <strain evidence="3 4">NRRL B-30644</strain>
    </source>
</reference>
<dbReference type="CDD" id="cd07067">
    <property type="entry name" value="HP_PGM_like"/>
    <property type="match status" value="1"/>
</dbReference>
<dbReference type="GO" id="GO:0016791">
    <property type="term" value="F:phosphatase activity"/>
    <property type="evidence" value="ECO:0007669"/>
    <property type="project" value="TreeGrafter"/>
</dbReference>
<keyword evidence="3" id="KW-0418">Kinase</keyword>
<dbReference type="EMBL" id="JTHP01000063">
    <property type="protein sequence ID" value="KJD43249.1"/>
    <property type="molecule type" value="Genomic_DNA"/>
</dbReference>
<dbReference type="SMART" id="SM00855">
    <property type="entry name" value="PGAM"/>
    <property type="match status" value="1"/>
</dbReference>
<keyword evidence="3" id="KW-0808">Transferase</keyword>
<dbReference type="GO" id="GO:0005737">
    <property type="term" value="C:cytoplasm"/>
    <property type="evidence" value="ECO:0007669"/>
    <property type="project" value="TreeGrafter"/>
</dbReference>
<organism evidence="3 4">
    <name type="scientific">Paenibacillus terrae</name>
    <dbReference type="NCBI Taxonomy" id="159743"/>
    <lineage>
        <taxon>Bacteria</taxon>
        <taxon>Bacillati</taxon>
        <taxon>Bacillota</taxon>
        <taxon>Bacilli</taxon>
        <taxon>Bacillales</taxon>
        <taxon>Paenibacillaceae</taxon>
        <taxon>Paenibacillus</taxon>
    </lineage>
</organism>
<feature type="binding site" evidence="2">
    <location>
        <begin position="7"/>
        <end position="14"/>
    </location>
    <ligand>
        <name>substrate</name>
    </ligand>
</feature>
<evidence type="ECO:0000256" key="1">
    <source>
        <dbReference type="PIRSR" id="PIRSR613078-1"/>
    </source>
</evidence>
<dbReference type="OrthoDB" id="9782128at2"/>
<accession>A0A0D7WWB3</accession>
<sequence length="200" mass="22868">MLIGLIRHGLTDWNAVGKIQGHSDIPLNEEGRQQARLLAERLKDESYHWDGLITSSLSRAKETGEIIASALHLPLLEPDDRLRERAYGQVEGMTQVEREKKWGSDWHLLDLGQESDEALQLRGLAFMEAIWSENRDKNLLVVSHGGFLANLYKALYQEKFTERIGNLSLSVLQREDTDWTPLLYNCTRHLQEKSDCNSKG</sequence>
<gene>
    <name evidence="3" type="ORF">QD47_23810</name>
</gene>
<comment type="caution">
    <text evidence="3">The sequence shown here is derived from an EMBL/GenBank/DDBJ whole genome shotgun (WGS) entry which is preliminary data.</text>
</comment>
<dbReference type="PANTHER" id="PTHR48100:SF59">
    <property type="entry name" value="ADENOSYLCOBALAMIN_ALPHA-RIBAZOLE PHOSPHATASE"/>
    <property type="match status" value="1"/>
</dbReference>
<evidence type="ECO:0000256" key="2">
    <source>
        <dbReference type="PIRSR" id="PIRSR613078-2"/>
    </source>
</evidence>
<evidence type="ECO:0000313" key="3">
    <source>
        <dbReference type="EMBL" id="KJD43249.1"/>
    </source>
</evidence>
<dbReference type="InterPro" id="IPR050275">
    <property type="entry name" value="PGM_Phosphatase"/>
</dbReference>
<dbReference type="GO" id="GO:0016301">
    <property type="term" value="F:kinase activity"/>
    <property type="evidence" value="ECO:0007669"/>
    <property type="project" value="UniProtKB-KW"/>
</dbReference>
<dbReference type="Pfam" id="PF00300">
    <property type="entry name" value="His_Phos_1"/>
    <property type="match status" value="1"/>
</dbReference>
<dbReference type="InterPro" id="IPR029033">
    <property type="entry name" value="His_PPase_superfam"/>
</dbReference>
<keyword evidence="4" id="KW-1185">Reference proteome</keyword>
<feature type="active site" description="Tele-phosphohistidine intermediate" evidence="1">
    <location>
        <position position="8"/>
    </location>
</feature>
<dbReference type="Gene3D" id="3.40.50.1240">
    <property type="entry name" value="Phosphoglycerate mutase-like"/>
    <property type="match status" value="1"/>
</dbReference>
<feature type="active site" description="Proton donor/acceptor" evidence="1">
    <location>
        <position position="84"/>
    </location>
</feature>
<dbReference type="RefSeq" id="WP_044648458.1">
    <property type="nucleotide sequence ID" value="NZ_JTHP01000063.1"/>
</dbReference>
<evidence type="ECO:0000313" key="4">
    <source>
        <dbReference type="Proteomes" id="UP000032534"/>
    </source>
</evidence>
<dbReference type="SUPFAM" id="SSF53254">
    <property type="entry name" value="Phosphoglycerate mutase-like"/>
    <property type="match status" value="1"/>
</dbReference>
<proteinExistence type="predicted"/>
<dbReference type="InterPro" id="IPR013078">
    <property type="entry name" value="His_Pase_superF_clade-1"/>
</dbReference>
<name>A0A0D7WWB3_9BACL</name>